<dbReference type="AlphaFoldDB" id="A0A8H6K6M7"/>
<dbReference type="PANTHER" id="PTHR38166:SF1">
    <property type="entry name" value="C2H2-TYPE DOMAIN-CONTAINING PROTEIN"/>
    <property type="match status" value="1"/>
</dbReference>
<dbReference type="EMBL" id="WIGO01000164">
    <property type="protein sequence ID" value="KAF6825884.1"/>
    <property type="molecule type" value="Genomic_DNA"/>
</dbReference>
<feature type="domain" description="C2H2-type" evidence="2">
    <location>
        <begin position="37"/>
        <end position="57"/>
    </location>
</feature>
<evidence type="ECO:0000313" key="4">
    <source>
        <dbReference type="Proteomes" id="UP000654918"/>
    </source>
</evidence>
<evidence type="ECO:0000313" key="3">
    <source>
        <dbReference type="EMBL" id="KAF6825884.1"/>
    </source>
</evidence>
<accession>A0A8H6K6M7</accession>
<keyword evidence="1" id="KW-0862">Zinc</keyword>
<dbReference type="GO" id="GO:0008270">
    <property type="term" value="F:zinc ion binding"/>
    <property type="evidence" value="ECO:0007669"/>
    <property type="project" value="UniProtKB-KW"/>
</dbReference>
<protein>
    <recommendedName>
        <fullName evidence="2">C2H2-type domain-containing protein</fullName>
    </recommendedName>
</protein>
<dbReference type="Gene3D" id="3.30.160.60">
    <property type="entry name" value="Classic Zinc Finger"/>
    <property type="match status" value="1"/>
</dbReference>
<organism evidence="3 4">
    <name type="scientific">Colletotrichum plurivorum</name>
    <dbReference type="NCBI Taxonomy" id="2175906"/>
    <lineage>
        <taxon>Eukaryota</taxon>
        <taxon>Fungi</taxon>
        <taxon>Dikarya</taxon>
        <taxon>Ascomycota</taxon>
        <taxon>Pezizomycotina</taxon>
        <taxon>Sordariomycetes</taxon>
        <taxon>Hypocreomycetidae</taxon>
        <taxon>Glomerellales</taxon>
        <taxon>Glomerellaceae</taxon>
        <taxon>Colletotrichum</taxon>
        <taxon>Colletotrichum orchidearum species complex</taxon>
    </lineage>
</organism>
<sequence length="230" mass="26446">MKRHPARFRGWRTCFGPGLDGMNRLREHLKRKHFKQHTCSRCGADFKSKEALRGHQRQPIPCPVRASRNEVGFMTQKQWDDICGRRWRRGSSVADRWRGIYVALFPDVDEASVPSPYVDTLFANEVAEPFDASQCDAYLAQHLRGRLIERLSEEPEFGIITGEAKEKMVSILQEEVIQTVRGYHVWQRTSNGGSPVQDLSVRESPTWDLHDVCIVGDVRGEDLFDFNFLG</sequence>
<keyword evidence="1" id="KW-0479">Metal-binding</keyword>
<name>A0A8H6K6M7_9PEZI</name>
<dbReference type="InterPro" id="IPR013087">
    <property type="entry name" value="Znf_C2H2_type"/>
</dbReference>
<evidence type="ECO:0000256" key="1">
    <source>
        <dbReference type="PROSITE-ProRule" id="PRU00042"/>
    </source>
</evidence>
<comment type="caution">
    <text evidence="3">The sequence shown here is derived from an EMBL/GenBank/DDBJ whole genome shotgun (WGS) entry which is preliminary data.</text>
</comment>
<keyword evidence="1" id="KW-0863">Zinc-finger</keyword>
<dbReference type="Proteomes" id="UP000654918">
    <property type="component" value="Unassembled WGS sequence"/>
</dbReference>
<dbReference type="PROSITE" id="PS50157">
    <property type="entry name" value="ZINC_FINGER_C2H2_2"/>
    <property type="match status" value="1"/>
</dbReference>
<proteinExistence type="predicted"/>
<gene>
    <name evidence="3" type="ORF">CPLU01_09974</name>
</gene>
<keyword evidence="4" id="KW-1185">Reference proteome</keyword>
<dbReference type="PANTHER" id="PTHR38166">
    <property type="entry name" value="C2H2-TYPE DOMAIN-CONTAINING PROTEIN-RELATED"/>
    <property type="match status" value="1"/>
</dbReference>
<evidence type="ECO:0000259" key="2">
    <source>
        <dbReference type="PROSITE" id="PS50157"/>
    </source>
</evidence>
<reference evidence="3" key="1">
    <citation type="journal article" date="2020" name="Phytopathology">
        <title>Genome Sequence Resources of Colletotrichum truncatum, C. plurivorum, C. musicola, and C. sojae: Four Species Pathogenic to Soybean (Glycine max).</title>
        <authorList>
            <person name="Rogerio F."/>
            <person name="Boufleur T.R."/>
            <person name="Ciampi-Guillardi M."/>
            <person name="Sukno S.A."/>
            <person name="Thon M.R."/>
            <person name="Massola Junior N.S."/>
            <person name="Baroncelli R."/>
        </authorList>
    </citation>
    <scope>NUCLEOTIDE SEQUENCE</scope>
    <source>
        <strain evidence="3">LFN00145</strain>
    </source>
</reference>